<dbReference type="PROSITE" id="PS51257">
    <property type="entry name" value="PROKAR_LIPOPROTEIN"/>
    <property type="match status" value="1"/>
</dbReference>
<proteinExistence type="predicted"/>
<dbReference type="RefSeq" id="WP_206587127.1">
    <property type="nucleotide sequence ID" value="NZ_JAFKCU010000003.1"/>
</dbReference>
<comment type="caution">
    <text evidence="1">The sequence shown here is derived from an EMBL/GenBank/DDBJ whole genome shotgun (WGS) entry which is preliminary data.</text>
</comment>
<sequence>MKKYLFIIGVGAMLVSTSCDPQNEESLFADVDQAVVEDNAGDPNARIGRNNGLALQKLAYDYEVAEQAYYALMKNLSPGMGKAMIEESRTKEEFIEKMIIKSIGIFDEAVMENGHKMSILAKRKHEALAGGEHEVEYDIAAGALRSSAAYLKIGDIKGESTDHEYKVAKIFELIGNGTSGSKGNPWNDSIPPVKAPEVGELGDFILGLSPRNIDPASLDGALTDLEINSGVETVLIGLLLPAVQKVREAAGRTNARGKADILIESLGVYGLNADDDLSSMYQVGALGSLGFLTGDEYDTADEFEDYDESGDVDWAALQLNRKKFEFEMFLLWERFWDNHHSDPTGGR</sequence>
<dbReference type="Proteomes" id="UP000664480">
    <property type="component" value="Unassembled WGS sequence"/>
</dbReference>
<keyword evidence="2" id="KW-1185">Reference proteome</keyword>
<evidence type="ECO:0000313" key="1">
    <source>
        <dbReference type="EMBL" id="MBN7816449.1"/>
    </source>
</evidence>
<accession>A0ABS3CIW0</accession>
<gene>
    <name evidence="1" type="ORF">J0A69_13465</name>
</gene>
<name>A0ABS3CIW0_9BACT</name>
<evidence type="ECO:0008006" key="3">
    <source>
        <dbReference type="Google" id="ProtNLM"/>
    </source>
</evidence>
<reference evidence="1 2" key="1">
    <citation type="submission" date="2021-03" db="EMBL/GenBank/DDBJ databases">
        <title>novel species isolated from a fishpond in China.</title>
        <authorList>
            <person name="Lu H."/>
            <person name="Cai Z."/>
        </authorList>
    </citation>
    <scope>NUCLEOTIDE SEQUENCE [LARGE SCALE GENOMIC DNA]</scope>
    <source>
        <strain evidence="1 2">YJ13C</strain>
    </source>
</reference>
<dbReference type="EMBL" id="JAFKCU010000003">
    <property type="protein sequence ID" value="MBN7816449.1"/>
    <property type="molecule type" value="Genomic_DNA"/>
</dbReference>
<protein>
    <recommendedName>
        <fullName evidence="3">Lipoprotein</fullName>
    </recommendedName>
</protein>
<evidence type="ECO:0000313" key="2">
    <source>
        <dbReference type="Proteomes" id="UP000664480"/>
    </source>
</evidence>
<organism evidence="1 2">
    <name type="scientific">Algoriphagus pacificus</name>
    <dbReference type="NCBI Taxonomy" id="2811234"/>
    <lineage>
        <taxon>Bacteria</taxon>
        <taxon>Pseudomonadati</taxon>
        <taxon>Bacteroidota</taxon>
        <taxon>Cytophagia</taxon>
        <taxon>Cytophagales</taxon>
        <taxon>Cyclobacteriaceae</taxon>
        <taxon>Algoriphagus</taxon>
    </lineage>
</organism>